<protein>
    <recommendedName>
        <fullName evidence="5">Deoxyuridine 5'-triphosphate nucleotidohydrolase</fullName>
        <shortName evidence="5">dUTPase</shortName>
        <ecNumber evidence="5">3.6.1.23</ecNumber>
    </recommendedName>
    <alternativeName>
        <fullName evidence="5">dUTP pyrophosphatase</fullName>
    </alternativeName>
</protein>
<dbReference type="STRING" id="6832.A0A553P650"/>
<keyword evidence="5" id="KW-0460">Magnesium</keyword>
<dbReference type="GO" id="GO:0004170">
    <property type="term" value="F:dUTP diphosphatase activity"/>
    <property type="evidence" value="ECO:0007669"/>
    <property type="project" value="UniProtKB-UniRule"/>
</dbReference>
<evidence type="ECO:0000256" key="5">
    <source>
        <dbReference type="RuleBase" id="RU367024"/>
    </source>
</evidence>
<organism evidence="8 9">
    <name type="scientific">Tigriopus californicus</name>
    <name type="common">Marine copepod</name>
    <dbReference type="NCBI Taxonomy" id="6832"/>
    <lineage>
        <taxon>Eukaryota</taxon>
        <taxon>Metazoa</taxon>
        <taxon>Ecdysozoa</taxon>
        <taxon>Arthropoda</taxon>
        <taxon>Crustacea</taxon>
        <taxon>Multicrustacea</taxon>
        <taxon>Hexanauplia</taxon>
        <taxon>Copepoda</taxon>
        <taxon>Harpacticoida</taxon>
        <taxon>Harpacticidae</taxon>
        <taxon>Tigriopus</taxon>
    </lineage>
</organism>
<comment type="pathway">
    <text evidence="1 5">Pyrimidine metabolism; dUMP biosynthesis; dUMP from dCTP (dUTP route): step 2/2.</text>
</comment>
<evidence type="ECO:0000256" key="1">
    <source>
        <dbReference type="ARBA" id="ARBA00005142"/>
    </source>
</evidence>
<dbReference type="InterPro" id="IPR036157">
    <property type="entry name" value="dUTPase-like_sf"/>
</dbReference>
<dbReference type="PANTHER" id="PTHR11241">
    <property type="entry name" value="DEOXYURIDINE 5'-TRIPHOSPHATE NUCLEOTIDOHYDROLASE"/>
    <property type="match status" value="1"/>
</dbReference>
<dbReference type="AlphaFoldDB" id="A0A553P650"/>
<feature type="domain" description="dUTPase-like" evidence="7">
    <location>
        <begin position="189"/>
        <end position="270"/>
    </location>
</feature>
<dbReference type="PANTHER" id="PTHR11241:SF0">
    <property type="entry name" value="DEOXYURIDINE 5'-TRIPHOSPHATE NUCLEOTIDOHYDROLASE"/>
    <property type="match status" value="1"/>
</dbReference>
<dbReference type="GO" id="GO:0046081">
    <property type="term" value="P:dUTP catabolic process"/>
    <property type="evidence" value="ECO:0007669"/>
    <property type="project" value="UniProtKB-UniRule"/>
</dbReference>
<evidence type="ECO:0000256" key="2">
    <source>
        <dbReference type="ARBA" id="ARBA00006581"/>
    </source>
</evidence>
<keyword evidence="3 5" id="KW-0378">Hydrolase</keyword>
<dbReference type="EMBL" id="VCGU01000007">
    <property type="protein sequence ID" value="TRY73165.1"/>
    <property type="molecule type" value="Genomic_DNA"/>
</dbReference>
<reference evidence="8 9" key="1">
    <citation type="journal article" date="2018" name="Nat. Ecol. Evol.">
        <title>Genomic signatures of mitonuclear coevolution across populations of Tigriopus californicus.</title>
        <authorList>
            <person name="Barreto F.S."/>
            <person name="Watson E.T."/>
            <person name="Lima T.G."/>
            <person name="Willett C.S."/>
            <person name="Edmands S."/>
            <person name="Li W."/>
            <person name="Burton R.S."/>
        </authorList>
    </citation>
    <scope>NUCLEOTIDE SEQUENCE [LARGE SCALE GENOMIC DNA]</scope>
    <source>
        <strain evidence="8 9">San Diego</strain>
    </source>
</reference>
<feature type="region of interest" description="Disordered" evidence="6">
    <location>
        <begin position="38"/>
        <end position="88"/>
    </location>
</feature>
<evidence type="ECO:0000259" key="7">
    <source>
        <dbReference type="Pfam" id="PF00692"/>
    </source>
</evidence>
<keyword evidence="4 5" id="KW-0546">Nucleotide metabolism</keyword>
<dbReference type="Gene3D" id="2.70.40.10">
    <property type="match status" value="1"/>
</dbReference>
<dbReference type="GO" id="GO:0006226">
    <property type="term" value="P:dUMP biosynthetic process"/>
    <property type="evidence" value="ECO:0007669"/>
    <property type="project" value="UniProtKB-UniRule"/>
</dbReference>
<dbReference type="GO" id="GO:0000287">
    <property type="term" value="F:magnesium ion binding"/>
    <property type="evidence" value="ECO:0007669"/>
    <property type="project" value="UniProtKB-UniRule"/>
</dbReference>
<proteinExistence type="inferred from homology"/>
<sequence>MSETVTDIVSKDRLTKAHPWEMSRLRTPFTWTIAKATKQTPAWSSPTIPSAGPAPQFNMTPLVTSAAPKSNLDPAPNPVNDPEQQPIHPPMDDASLVDDDSILIPHVNTEPEPRIAPKQKASILNDSLSPTKPGHKKMVLANDFAGTMAEATFHVSSFLVGGPSFFTETLSAGVVIFVPGNHHPRSELITLPPGIPTRITTAIRIRVVPGLYLQLALRSSQAAQGITVLGGIIDPDYTGHLHVYLINLTHQVQHWSKNRAIAQLLVHRQVFLNMLPNGPATRMENATPAAGYRGTRCEGSSNTEGS</sequence>
<dbReference type="Pfam" id="PF00692">
    <property type="entry name" value="dUTPase"/>
    <property type="match status" value="1"/>
</dbReference>
<evidence type="ECO:0000313" key="8">
    <source>
        <dbReference type="EMBL" id="TRY73165.1"/>
    </source>
</evidence>
<dbReference type="InterPro" id="IPR029054">
    <property type="entry name" value="dUTPase-like"/>
</dbReference>
<evidence type="ECO:0000256" key="6">
    <source>
        <dbReference type="SAM" id="MobiDB-lite"/>
    </source>
</evidence>
<evidence type="ECO:0000256" key="4">
    <source>
        <dbReference type="ARBA" id="ARBA00023080"/>
    </source>
</evidence>
<dbReference type="InterPro" id="IPR033704">
    <property type="entry name" value="dUTPase_trimeric"/>
</dbReference>
<keyword evidence="5" id="KW-0479">Metal-binding</keyword>
<evidence type="ECO:0000313" key="9">
    <source>
        <dbReference type="Proteomes" id="UP000318571"/>
    </source>
</evidence>
<dbReference type="InterPro" id="IPR008181">
    <property type="entry name" value="dUTPase"/>
</dbReference>
<comment type="function">
    <text evidence="5">Involved in nucleotide metabolism via production of dUMP, the immediate precursor of thymidine nucleotides, and decreases the intracellular concentration of dUTP so that uracil cannot be incorporated into DNA.</text>
</comment>
<feature type="compositionally biased region" description="Polar residues" evidence="6">
    <location>
        <begin position="38"/>
        <end position="48"/>
    </location>
</feature>
<gene>
    <name evidence="8" type="ORF">TCAL_14047</name>
</gene>
<keyword evidence="9" id="KW-1185">Reference proteome</keyword>
<dbReference type="SUPFAM" id="SSF51283">
    <property type="entry name" value="dUTPase-like"/>
    <property type="match status" value="1"/>
</dbReference>
<accession>A0A553P650</accession>
<dbReference type="CDD" id="cd07557">
    <property type="entry name" value="trimeric_dUTPase"/>
    <property type="match status" value="1"/>
</dbReference>
<comment type="catalytic activity">
    <reaction evidence="5">
        <text>dUTP + H2O = dUMP + diphosphate + H(+)</text>
        <dbReference type="Rhea" id="RHEA:10248"/>
        <dbReference type="ChEBI" id="CHEBI:15377"/>
        <dbReference type="ChEBI" id="CHEBI:15378"/>
        <dbReference type="ChEBI" id="CHEBI:33019"/>
        <dbReference type="ChEBI" id="CHEBI:61555"/>
        <dbReference type="ChEBI" id="CHEBI:246422"/>
        <dbReference type="EC" id="3.6.1.23"/>
    </reaction>
</comment>
<feature type="region of interest" description="Disordered" evidence="6">
    <location>
        <begin position="282"/>
        <end position="306"/>
    </location>
</feature>
<comment type="similarity">
    <text evidence="2 5">Belongs to the dUTPase family.</text>
</comment>
<evidence type="ECO:0000256" key="3">
    <source>
        <dbReference type="ARBA" id="ARBA00022801"/>
    </source>
</evidence>
<dbReference type="Proteomes" id="UP000318571">
    <property type="component" value="Chromosome 3"/>
</dbReference>
<name>A0A553P650_TIGCA</name>
<comment type="cofactor">
    <cofactor evidence="5">
        <name>Mg(2+)</name>
        <dbReference type="ChEBI" id="CHEBI:18420"/>
    </cofactor>
</comment>
<comment type="caution">
    <text evidence="8">The sequence shown here is derived from an EMBL/GenBank/DDBJ whole genome shotgun (WGS) entry which is preliminary data.</text>
</comment>
<dbReference type="EC" id="3.6.1.23" evidence="5"/>